<keyword evidence="11" id="KW-0464">Manganese</keyword>
<evidence type="ECO:0000256" key="5">
    <source>
        <dbReference type="ARBA" id="ARBA00006045"/>
    </source>
</evidence>
<dbReference type="PANTHER" id="PTHR12849">
    <property type="entry name" value="RNA LARIAT DEBRANCHING ENZYME"/>
    <property type="match status" value="1"/>
</dbReference>
<feature type="region of interest" description="Disordered" evidence="14">
    <location>
        <begin position="326"/>
        <end position="345"/>
    </location>
</feature>
<dbReference type="Pfam" id="PF05011">
    <property type="entry name" value="DBR1"/>
    <property type="match status" value="1"/>
</dbReference>
<dbReference type="GO" id="GO:0008419">
    <property type="term" value="F:RNA lariat debranching enzyme activity"/>
    <property type="evidence" value="ECO:0007669"/>
    <property type="project" value="TreeGrafter"/>
</dbReference>
<evidence type="ECO:0000256" key="7">
    <source>
        <dbReference type="ARBA" id="ARBA00022723"/>
    </source>
</evidence>
<keyword evidence="9 13" id="KW-0862">Zinc</keyword>
<dbReference type="InterPro" id="IPR041816">
    <property type="entry name" value="Dbr1_N"/>
</dbReference>
<evidence type="ECO:0000256" key="9">
    <source>
        <dbReference type="ARBA" id="ARBA00022833"/>
    </source>
</evidence>
<keyword evidence="6" id="KW-0507">mRNA processing</keyword>
<dbReference type="STRING" id="2594813.A0A395MPD4"/>
<organism evidence="16 17">
    <name type="scientific">Fusarium flagelliforme</name>
    <dbReference type="NCBI Taxonomy" id="2675880"/>
    <lineage>
        <taxon>Eukaryota</taxon>
        <taxon>Fungi</taxon>
        <taxon>Dikarya</taxon>
        <taxon>Ascomycota</taxon>
        <taxon>Pezizomycotina</taxon>
        <taxon>Sordariomycetes</taxon>
        <taxon>Hypocreomycetidae</taxon>
        <taxon>Hypocreales</taxon>
        <taxon>Nectriaceae</taxon>
        <taxon>Fusarium</taxon>
        <taxon>Fusarium incarnatum-equiseti species complex</taxon>
    </lineage>
</organism>
<reference evidence="16 17" key="1">
    <citation type="journal article" date="2018" name="PLoS Pathog.">
        <title>Evolution of structural diversity of trichothecenes, a family of toxins produced by plant pathogenic and entomopathogenic fungi.</title>
        <authorList>
            <person name="Proctor R.H."/>
            <person name="McCormick S.P."/>
            <person name="Kim H.S."/>
            <person name="Cardoza R.E."/>
            <person name="Stanley A.M."/>
            <person name="Lindo L."/>
            <person name="Kelly A."/>
            <person name="Brown D.W."/>
            <person name="Lee T."/>
            <person name="Vaughan M.M."/>
            <person name="Alexander N.J."/>
            <person name="Busman M."/>
            <person name="Gutierrez S."/>
        </authorList>
    </citation>
    <scope>NUCLEOTIDE SEQUENCE [LARGE SCALE GENOMIC DNA]</scope>
    <source>
        <strain evidence="16 17">NRRL 13405</strain>
    </source>
</reference>
<name>A0A395MPD4_9HYPO</name>
<comment type="cofactor">
    <cofactor evidence="2">
        <name>Zn(2+)</name>
        <dbReference type="ChEBI" id="CHEBI:29105"/>
    </cofactor>
</comment>
<dbReference type="SMART" id="SM01124">
    <property type="entry name" value="DBR1"/>
    <property type="match status" value="1"/>
</dbReference>
<evidence type="ECO:0000313" key="17">
    <source>
        <dbReference type="Proteomes" id="UP000265631"/>
    </source>
</evidence>
<evidence type="ECO:0000259" key="15">
    <source>
        <dbReference type="SMART" id="SM01124"/>
    </source>
</evidence>
<evidence type="ECO:0000256" key="10">
    <source>
        <dbReference type="ARBA" id="ARBA00023004"/>
    </source>
</evidence>
<comment type="cofactor">
    <cofactor evidence="3">
        <name>Fe(2+)</name>
        <dbReference type="ChEBI" id="CHEBI:29033"/>
    </cofactor>
</comment>
<feature type="compositionally biased region" description="Acidic residues" evidence="14">
    <location>
        <begin position="275"/>
        <end position="290"/>
    </location>
</feature>
<feature type="binding site" evidence="13">
    <location>
        <position position="738"/>
    </location>
    <ligand>
        <name>Zn(2+)</name>
        <dbReference type="ChEBI" id="CHEBI:29105"/>
    </ligand>
</feature>
<dbReference type="Proteomes" id="UP000265631">
    <property type="component" value="Unassembled WGS sequence"/>
</dbReference>
<evidence type="ECO:0000256" key="11">
    <source>
        <dbReference type="ARBA" id="ARBA00023211"/>
    </source>
</evidence>
<evidence type="ECO:0000256" key="14">
    <source>
        <dbReference type="SAM" id="MobiDB-lite"/>
    </source>
</evidence>
<feature type="binding site" evidence="13">
    <location>
        <position position="661"/>
    </location>
    <ligand>
        <name>Zn(2+)</name>
        <dbReference type="ChEBI" id="CHEBI:29105"/>
    </ligand>
</feature>
<evidence type="ECO:0000256" key="12">
    <source>
        <dbReference type="ARBA" id="ARBA00023242"/>
    </source>
</evidence>
<comment type="subcellular location">
    <subcellularLocation>
        <location evidence="4">Nucleus</location>
    </subcellularLocation>
</comment>
<feature type="compositionally biased region" description="Basic and acidic residues" evidence="14">
    <location>
        <begin position="291"/>
        <end position="310"/>
    </location>
</feature>
<dbReference type="InterPro" id="IPR036703">
    <property type="entry name" value="MOB_kinase_act_sf"/>
</dbReference>
<dbReference type="Gene3D" id="1.20.140.30">
    <property type="entry name" value="MOB kinase activator"/>
    <property type="match status" value="1"/>
</dbReference>
<proteinExistence type="inferred from homology"/>
<dbReference type="Pfam" id="PF03637">
    <property type="entry name" value="Mob1_phocein"/>
    <property type="match status" value="1"/>
</dbReference>
<dbReference type="SMART" id="SM01388">
    <property type="entry name" value="Mob1_phocein"/>
    <property type="match status" value="1"/>
</dbReference>
<dbReference type="GO" id="GO:0000398">
    <property type="term" value="P:mRNA splicing, via spliceosome"/>
    <property type="evidence" value="ECO:0007669"/>
    <property type="project" value="TreeGrafter"/>
</dbReference>
<gene>
    <name evidence="16" type="ORF">FIE12Z_6131</name>
</gene>
<accession>A0A395MPD4</accession>
<evidence type="ECO:0000256" key="3">
    <source>
        <dbReference type="ARBA" id="ARBA00001954"/>
    </source>
</evidence>
<dbReference type="SUPFAM" id="SSF56300">
    <property type="entry name" value="Metallo-dependent phosphatases"/>
    <property type="match status" value="1"/>
</dbReference>
<evidence type="ECO:0000256" key="1">
    <source>
        <dbReference type="ARBA" id="ARBA00001936"/>
    </source>
</evidence>
<comment type="caution">
    <text evidence="16">The sequence shown here is derived from an EMBL/GenBank/DDBJ whole genome shotgun (WGS) entry which is preliminary data.</text>
</comment>
<keyword evidence="7 13" id="KW-0479">Metal-binding</keyword>
<dbReference type="InterPro" id="IPR004843">
    <property type="entry name" value="Calcineurin-like_PHP"/>
</dbReference>
<dbReference type="Pfam" id="PF00149">
    <property type="entry name" value="Metallophos"/>
    <property type="match status" value="1"/>
</dbReference>
<dbReference type="GO" id="GO:0046872">
    <property type="term" value="F:metal ion binding"/>
    <property type="evidence" value="ECO:0007669"/>
    <property type="project" value="UniProtKB-KW"/>
</dbReference>
<feature type="binding site" evidence="13">
    <location>
        <position position="743"/>
    </location>
    <ligand>
        <name>Zn(2+)</name>
        <dbReference type="ChEBI" id="CHEBI:29105"/>
    </ligand>
</feature>
<evidence type="ECO:0000256" key="4">
    <source>
        <dbReference type="ARBA" id="ARBA00004123"/>
    </source>
</evidence>
<keyword evidence="10" id="KW-0408">Iron</keyword>
<comment type="similarity">
    <text evidence="5">Belongs to the lariat debranching enzyme family.</text>
</comment>
<keyword evidence="8" id="KW-0378">Hydrolase</keyword>
<evidence type="ECO:0000313" key="16">
    <source>
        <dbReference type="EMBL" id="RFN49617.1"/>
    </source>
</evidence>
<dbReference type="EMBL" id="PXXK01000171">
    <property type="protein sequence ID" value="RFN49617.1"/>
    <property type="molecule type" value="Genomic_DNA"/>
</dbReference>
<evidence type="ECO:0000256" key="13">
    <source>
        <dbReference type="PIRSR" id="PIRSR605301-1"/>
    </source>
</evidence>
<dbReference type="AlphaFoldDB" id="A0A395MPD4"/>
<keyword evidence="17" id="KW-1185">Reference proteome</keyword>
<feature type="domain" description="Lariat debranching enzyme C-terminal" evidence="15">
    <location>
        <begin position="341"/>
        <end position="494"/>
    </location>
</feature>
<keyword evidence="12" id="KW-0539">Nucleus</keyword>
<protein>
    <submittedName>
        <fullName evidence="16">Lariat debranching enzyme</fullName>
    </submittedName>
</protein>
<evidence type="ECO:0000256" key="2">
    <source>
        <dbReference type="ARBA" id="ARBA00001947"/>
    </source>
</evidence>
<feature type="binding site" evidence="13">
    <location>
        <position position="656"/>
    </location>
    <ligand>
        <name>Zn(2+)</name>
        <dbReference type="ChEBI" id="CHEBI:29105"/>
    </ligand>
</feature>
<comment type="cofactor">
    <cofactor evidence="1">
        <name>Mn(2+)</name>
        <dbReference type="ChEBI" id="CHEBI:29035"/>
    </cofactor>
</comment>
<dbReference type="CDD" id="cd00844">
    <property type="entry name" value="MPP_Dbr1_N"/>
    <property type="match status" value="1"/>
</dbReference>
<dbReference type="SUPFAM" id="SSF101152">
    <property type="entry name" value="Mob1/phocein"/>
    <property type="match status" value="1"/>
</dbReference>
<evidence type="ECO:0000256" key="8">
    <source>
        <dbReference type="ARBA" id="ARBA00022801"/>
    </source>
</evidence>
<evidence type="ECO:0000256" key="6">
    <source>
        <dbReference type="ARBA" id="ARBA00022664"/>
    </source>
</evidence>
<dbReference type="InterPro" id="IPR029052">
    <property type="entry name" value="Metallo-depent_PP-like"/>
</dbReference>
<dbReference type="InterPro" id="IPR005301">
    <property type="entry name" value="MOB_kinase_act_fam"/>
</dbReference>
<feature type="region of interest" description="Disordered" evidence="14">
    <location>
        <begin position="269"/>
        <end position="320"/>
    </location>
</feature>
<dbReference type="GO" id="GO:0005634">
    <property type="term" value="C:nucleus"/>
    <property type="evidence" value="ECO:0007669"/>
    <property type="project" value="UniProtKB-SubCell"/>
</dbReference>
<dbReference type="PANTHER" id="PTHR12849:SF0">
    <property type="entry name" value="LARIAT DEBRANCHING ENZYME"/>
    <property type="match status" value="1"/>
</dbReference>
<dbReference type="InterPro" id="IPR007708">
    <property type="entry name" value="DBR1_C"/>
</dbReference>
<sequence>MATNTFETQGVRVAVEGCGHGTLDAIYASVEESCKQRGWDGVDILIIGGDFQSVRNAEDLSIMSCPVKYRHLGDFPKYYSGERKAPYPTIFIAGNHEASSHLWELYYGGWVAPNIYYMGAANILRFGPLRIAGLSGIWKGFDYRKPHHERLPFSGDDVKSWYHVREIDVRKLLQVQTQVDVGLSHDWPRAVERHGDHGWLFKKKPAFKDESRDGTLGSVAAEYVMDRLRPPHWFSAHMHIKFAAIKTYDDTQPEVEESKPDVAPAVISAAATETNPDEIDLDMDDDDEEDTKLKAEPEVKKSEPETKEIPETSNEVSEELRAQLPASFARPQPKKTPGQPVPPSITNKEVRFLALDKCLPGRHFLQLCELQPFNPETSSKHPPAQESPRWRLQYDPEWLAITRVFHDSLVFGDRDAQTPPDKGEEHYLPLIEKEREWVEENVVKAGKLDVPYNFEITAPPYVLGTPEIVNEQPAEYTNPQTTTFCEMMGLSNIWDATEQERRQRKAQGPPKTDQSPAIFLLSSTIMKPPYSPHTATMFRYPSPKSLSTMPQIDMTIMTVALSAAPLSFVDEVPFTDLEPLMNSNQRTRNQFRPRAGKGGSASYQLRQYAEVTLGGGSLRKVVKLPEGEDENEWLAVNMVDFYNQINLLYGAITEFCSPQSCPEMKATDEFEYLWQDNENYKRPTKMPAPAYIEQLMTWVQSNIDNEQVLPSKIGVPFPKSFPALVRQIFKRMYRVYAHIYCHHYPVIRELGLEPHLNTSFKQYVLFVDEHSLASGRDYWGPLGDLVDSMLKSD</sequence>